<gene>
    <name evidence="2" type="ORF">A5844_002512</name>
</gene>
<sequence length="172" mass="20330">MNDVERKKQEMEKKEFSIKVMYFNRYLIIRYLTAGFFFVHLNWLVLLLLTKSPAFWLPLVFLVFLLPVVGEQVALYRKHKNTTPLTGWYFKIQGVVNVLLVMSIFTPLYHSFFPFMANGEQGKALTLFVVVSGILICLFCQRRLSKIHTNEDRHYQRIKKYEQVVHYGKGSN</sequence>
<keyword evidence="1" id="KW-0472">Membrane</keyword>
<protein>
    <submittedName>
        <fullName evidence="2">Uncharacterized protein</fullName>
    </submittedName>
</protein>
<evidence type="ECO:0000313" key="3">
    <source>
        <dbReference type="Proteomes" id="UP000194933"/>
    </source>
</evidence>
<name>A0A242JVW7_9ENTE</name>
<dbReference type="RefSeq" id="WP_086285562.1">
    <property type="nucleotide sequence ID" value="NZ_NGMO01000005.1"/>
</dbReference>
<feature type="transmembrane region" description="Helical" evidence="1">
    <location>
        <begin position="88"/>
        <end position="110"/>
    </location>
</feature>
<dbReference type="Proteomes" id="UP000194933">
    <property type="component" value="Unassembled WGS sequence"/>
</dbReference>
<feature type="transmembrane region" description="Helical" evidence="1">
    <location>
        <begin position="28"/>
        <end position="49"/>
    </location>
</feature>
<feature type="transmembrane region" description="Helical" evidence="1">
    <location>
        <begin position="122"/>
        <end position="140"/>
    </location>
</feature>
<organism evidence="2 3">
    <name type="scientific">Candidatus Enterococcus wittei</name>
    <dbReference type="NCBI Taxonomy" id="1987383"/>
    <lineage>
        <taxon>Bacteria</taxon>
        <taxon>Bacillati</taxon>
        <taxon>Bacillota</taxon>
        <taxon>Bacilli</taxon>
        <taxon>Lactobacillales</taxon>
        <taxon>Enterococcaceae</taxon>
        <taxon>Enterococcus</taxon>
    </lineage>
</organism>
<comment type="caution">
    <text evidence="2">The sequence shown here is derived from an EMBL/GenBank/DDBJ whole genome shotgun (WGS) entry which is preliminary data.</text>
</comment>
<keyword evidence="1" id="KW-0812">Transmembrane</keyword>
<dbReference type="AlphaFoldDB" id="A0A242JVW7"/>
<dbReference type="STRING" id="1987383.A5844_002512"/>
<dbReference type="EMBL" id="NGMO01000005">
    <property type="protein sequence ID" value="OTP06838.1"/>
    <property type="molecule type" value="Genomic_DNA"/>
</dbReference>
<evidence type="ECO:0000313" key="2">
    <source>
        <dbReference type="EMBL" id="OTP06838.1"/>
    </source>
</evidence>
<feature type="transmembrane region" description="Helical" evidence="1">
    <location>
        <begin position="55"/>
        <end position="76"/>
    </location>
</feature>
<keyword evidence="1" id="KW-1133">Transmembrane helix</keyword>
<accession>A0A242JVW7</accession>
<keyword evidence="3" id="KW-1185">Reference proteome</keyword>
<evidence type="ECO:0000256" key="1">
    <source>
        <dbReference type="SAM" id="Phobius"/>
    </source>
</evidence>
<reference evidence="2 3" key="1">
    <citation type="submission" date="2017-05" db="EMBL/GenBank/DDBJ databases">
        <title>The Genome Sequence of Enterococcus sp. 10A9_DIV0425.</title>
        <authorList>
            <consortium name="The Broad Institute Genomics Platform"/>
            <consortium name="The Broad Institute Genomic Center for Infectious Diseases"/>
            <person name="Earl A."/>
            <person name="Manson A."/>
            <person name="Schwartman J."/>
            <person name="Gilmore M."/>
            <person name="Abouelleil A."/>
            <person name="Cao P."/>
            <person name="Chapman S."/>
            <person name="Cusick C."/>
            <person name="Shea T."/>
            <person name="Young S."/>
            <person name="Neafsey D."/>
            <person name="Nusbaum C."/>
            <person name="Birren B."/>
        </authorList>
    </citation>
    <scope>NUCLEOTIDE SEQUENCE [LARGE SCALE GENOMIC DNA]</scope>
    <source>
        <strain evidence="2 3">10A9_DIV0425</strain>
    </source>
</reference>
<proteinExistence type="predicted"/>